<name>A0A7W4Z6X8_9GAMM</name>
<evidence type="ECO:0000256" key="6">
    <source>
        <dbReference type="SAM" id="Phobius"/>
    </source>
</evidence>
<feature type="transmembrane region" description="Helical" evidence="6">
    <location>
        <begin position="46"/>
        <end position="67"/>
    </location>
</feature>
<keyword evidence="5 6" id="KW-0472">Membrane</keyword>
<dbReference type="RefSeq" id="WP_183411461.1">
    <property type="nucleotide sequence ID" value="NZ_JACHWY010000003.1"/>
</dbReference>
<keyword evidence="8" id="KW-1185">Reference proteome</keyword>
<evidence type="ECO:0000313" key="7">
    <source>
        <dbReference type="EMBL" id="MBB3048692.1"/>
    </source>
</evidence>
<feature type="transmembrane region" description="Helical" evidence="6">
    <location>
        <begin position="110"/>
        <end position="128"/>
    </location>
</feature>
<protein>
    <submittedName>
        <fullName evidence="7">ATP synthase protein I</fullName>
    </submittedName>
</protein>
<evidence type="ECO:0000256" key="2">
    <source>
        <dbReference type="ARBA" id="ARBA00022475"/>
    </source>
</evidence>
<keyword evidence="4 6" id="KW-1133">Transmembrane helix</keyword>
<gene>
    <name evidence="7" type="ORF">FHR99_002966</name>
</gene>
<proteinExistence type="predicted"/>
<sequence>MAQHGANSPTAAVISRPPLLKIYGTQTALLVLASAALLLFGEVTALSALTGGLISVVPNAWFARMAFRHRGARAAGAVSQSFKRGEAGKFVLTISLFAMVFSTMPQLQAGVLFGAFISMMLVNLAFAWQIGNRRIAKT</sequence>
<comment type="subcellular location">
    <subcellularLocation>
        <location evidence="1">Cell membrane</location>
        <topology evidence="1">Multi-pass membrane protein</topology>
    </subcellularLocation>
</comment>
<evidence type="ECO:0000256" key="3">
    <source>
        <dbReference type="ARBA" id="ARBA00022692"/>
    </source>
</evidence>
<dbReference type="GO" id="GO:0005886">
    <property type="term" value="C:plasma membrane"/>
    <property type="evidence" value="ECO:0007669"/>
    <property type="project" value="UniProtKB-SubCell"/>
</dbReference>
<reference evidence="7 8" key="1">
    <citation type="submission" date="2020-08" db="EMBL/GenBank/DDBJ databases">
        <title>Genomic Encyclopedia of Type Strains, Phase III (KMG-III): the genomes of soil and plant-associated and newly described type strains.</title>
        <authorList>
            <person name="Whitman W."/>
        </authorList>
    </citation>
    <scope>NUCLEOTIDE SEQUENCE [LARGE SCALE GENOMIC DNA]</scope>
    <source>
        <strain evidence="7 8">CECT 8654</strain>
    </source>
</reference>
<keyword evidence="3 6" id="KW-0812">Transmembrane</keyword>
<evidence type="ECO:0000313" key="8">
    <source>
        <dbReference type="Proteomes" id="UP000537130"/>
    </source>
</evidence>
<dbReference type="InterPro" id="IPR005598">
    <property type="entry name" value="ATP_synth_I"/>
</dbReference>
<evidence type="ECO:0000256" key="4">
    <source>
        <dbReference type="ARBA" id="ARBA00022989"/>
    </source>
</evidence>
<dbReference type="Pfam" id="PF03899">
    <property type="entry name" value="ATP-synt_I"/>
    <property type="match status" value="1"/>
</dbReference>
<accession>A0A7W4Z6X8</accession>
<comment type="caution">
    <text evidence="7">The sequence shown here is derived from an EMBL/GenBank/DDBJ whole genome shotgun (WGS) entry which is preliminary data.</text>
</comment>
<evidence type="ECO:0000256" key="5">
    <source>
        <dbReference type="ARBA" id="ARBA00023136"/>
    </source>
</evidence>
<keyword evidence="2" id="KW-1003">Cell membrane</keyword>
<dbReference type="AlphaFoldDB" id="A0A7W4Z6X8"/>
<evidence type="ECO:0000256" key="1">
    <source>
        <dbReference type="ARBA" id="ARBA00004651"/>
    </source>
</evidence>
<organism evidence="7 8">
    <name type="scientific">Litorivivens lipolytica</name>
    <dbReference type="NCBI Taxonomy" id="1524264"/>
    <lineage>
        <taxon>Bacteria</taxon>
        <taxon>Pseudomonadati</taxon>
        <taxon>Pseudomonadota</taxon>
        <taxon>Gammaproteobacteria</taxon>
        <taxon>Litorivivens</taxon>
    </lineage>
</organism>
<feature type="transmembrane region" description="Helical" evidence="6">
    <location>
        <begin position="87"/>
        <end position="104"/>
    </location>
</feature>
<dbReference type="Proteomes" id="UP000537130">
    <property type="component" value="Unassembled WGS sequence"/>
</dbReference>
<feature type="transmembrane region" description="Helical" evidence="6">
    <location>
        <begin position="20"/>
        <end position="40"/>
    </location>
</feature>
<dbReference type="EMBL" id="JACHWY010000003">
    <property type="protein sequence ID" value="MBB3048692.1"/>
    <property type="molecule type" value="Genomic_DNA"/>
</dbReference>